<feature type="domain" description="WW" evidence="3">
    <location>
        <begin position="123"/>
        <end position="156"/>
    </location>
</feature>
<sequence length="561" mass="65199">MLKSTHKQVQFAPAQDALPDGWTEHKAPTGHTYYYNASTGQSTYQRPVSAPEPVQPGAATHSTEHNYIPLGFDSQQNLQHVDRFSQTSFRGGISGRGNYRGGRDFQDRRRQQADDRPKHKSAIPGYTPWVLVKTKMKRRFVYNPDTNESFWRIPEDLMKGVVELERIERERKERRQRGEPSDDEGEKVLTFDNKNSRHEDSEEYEEVEITEEEDSEDDRTSKKQRTIGDMEDQPVEFDEDDIAYQLKMMGQDYGLDPAEYGNPYEEELEEGAEGIPLTEDDTKALFRDMLDDYGINPYTPWETLIEEGRILQDDRYTVYTNMKARKDAWSDWSKDKMQILKQQREKQAKQDPRIPYLEFLQNHASPKLFWAEFKRKYRKEPEMRDSKLSDKDREKWYREHISRLKLSSSTLKSDLTALLKAAPLSALNRSTQLGALPSSILSDIRYISLPALTRDSLVQTWISTLPPAPETSELNAEESEEASKRRADRERREKALAAREKLVEEQKRRQQKELSYGRGRMREEERELARANQVTKTGLKGHFQDADEDIQAAGGRGVEET</sequence>
<dbReference type="PROSITE" id="PS01159">
    <property type="entry name" value="WW_DOMAIN_1"/>
    <property type="match status" value="1"/>
</dbReference>
<dbReference type="RefSeq" id="XP_033598221.1">
    <property type="nucleotide sequence ID" value="XM_033748413.1"/>
</dbReference>
<feature type="region of interest" description="Disordered" evidence="2">
    <location>
        <begin position="43"/>
        <end position="62"/>
    </location>
</feature>
<dbReference type="InterPro" id="IPR001202">
    <property type="entry name" value="WW_dom"/>
</dbReference>
<dbReference type="InterPro" id="IPR002713">
    <property type="entry name" value="FF_domain"/>
</dbReference>
<feature type="compositionally biased region" description="Basic and acidic residues" evidence="2">
    <location>
        <begin position="170"/>
        <end position="200"/>
    </location>
</feature>
<dbReference type="GO" id="GO:0005634">
    <property type="term" value="C:nucleus"/>
    <property type="evidence" value="ECO:0007669"/>
    <property type="project" value="TreeGrafter"/>
</dbReference>
<evidence type="ECO:0000259" key="3">
    <source>
        <dbReference type="PROSITE" id="PS50020"/>
    </source>
</evidence>
<dbReference type="InterPro" id="IPR036517">
    <property type="entry name" value="FF_domain_sf"/>
</dbReference>
<feature type="region of interest" description="Disordered" evidence="2">
    <location>
        <begin position="88"/>
        <end position="123"/>
    </location>
</feature>
<feature type="compositionally biased region" description="Basic and acidic residues" evidence="2">
    <location>
        <begin position="101"/>
        <end position="117"/>
    </location>
</feature>
<accession>A0A6A6W1G3</accession>
<dbReference type="GO" id="GO:0070063">
    <property type="term" value="F:RNA polymerase binding"/>
    <property type="evidence" value="ECO:0007669"/>
    <property type="project" value="InterPro"/>
</dbReference>
<dbReference type="PANTHER" id="PTHR15377">
    <property type="entry name" value="TRANSCRIPTION ELONGATION REGULATOR 1"/>
    <property type="match status" value="1"/>
</dbReference>
<dbReference type="GeneID" id="54489467"/>
<keyword evidence="1" id="KW-0677">Repeat</keyword>
<feature type="compositionally biased region" description="Basic and acidic residues" evidence="2">
    <location>
        <begin position="520"/>
        <end position="529"/>
    </location>
</feature>
<dbReference type="SUPFAM" id="SSF81698">
    <property type="entry name" value="FF domain"/>
    <property type="match status" value="1"/>
</dbReference>
<feature type="region of interest" description="Disordered" evidence="2">
    <location>
        <begin position="170"/>
        <end position="231"/>
    </location>
</feature>
<dbReference type="PANTHER" id="PTHR15377:SF3">
    <property type="entry name" value="WW DOMAIN-CONTAINING PROTEIN"/>
    <property type="match status" value="1"/>
</dbReference>
<feature type="compositionally biased region" description="Basic and acidic residues" evidence="2">
    <location>
        <begin position="481"/>
        <end position="512"/>
    </location>
</feature>
<dbReference type="PROSITE" id="PS50020">
    <property type="entry name" value="WW_DOMAIN_2"/>
    <property type="match status" value="2"/>
</dbReference>
<dbReference type="EMBL" id="ML996577">
    <property type="protein sequence ID" value="KAF2755770.1"/>
    <property type="molecule type" value="Genomic_DNA"/>
</dbReference>
<feature type="region of interest" description="Disordered" evidence="2">
    <location>
        <begin position="466"/>
        <end position="561"/>
    </location>
</feature>
<evidence type="ECO:0000256" key="1">
    <source>
        <dbReference type="ARBA" id="ARBA00022737"/>
    </source>
</evidence>
<dbReference type="Pfam" id="PF01846">
    <property type="entry name" value="FF"/>
    <property type="match status" value="1"/>
</dbReference>
<dbReference type="Gene3D" id="1.10.10.440">
    <property type="entry name" value="FF domain"/>
    <property type="match status" value="1"/>
</dbReference>
<dbReference type="GO" id="GO:0003712">
    <property type="term" value="F:transcription coregulator activity"/>
    <property type="evidence" value="ECO:0007669"/>
    <property type="project" value="TreeGrafter"/>
</dbReference>
<dbReference type="OrthoDB" id="410044at2759"/>
<feature type="domain" description="WW" evidence="3">
    <location>
        <begin position="16"/>
        <end position="49"/>
    </location>
</feature>
<proteinExistence type="predicted"/>
<protein>
    <recommendedName>
        <fullName evidence="3">WW domain-containing protein</fullName>
    </recommendedName>
</protein>
<feature type="region of interest" description="Disordered" evidence="2">
    <location>
        <begin position="1"/>
        <end position="24"/>
    </location>
</feature>
<dbReference type="CDD" id="cd00201">
    <property type="entry name" value="WW"/>
    <property type="match status" value="1"/>
</dbReference>
<reference evidence="4" key="1">
    <citation type="journal article" date="2020" name="Stud. Mycol.">
        <title>101 Dothideomycetes genomes: a test case for predicting lifestyles and emergence of pathogens.</title>
        <authorList>
            <person name="Haridas S."/>
            <person name="Albert R."/>
            <person name="Binder M."/>
            <person name="Bloem J."/>
            <person name="Labutti K."/>
            <person name="Salamov A."/>
            <person name="Andreopoulos B."/>
            <person name="Baker S."/>
            <person name="Barry K."/>
            <person name="Bills G."/>
            <person name="Bluhm B."/>
            <person name="Cannon C."/>
            <person name="Castanera R."/>
            <person name="Culley D."/>
            <person name="Daum C."/>
            <person name="Ezra D."/>
            <person name="Gonzalez J."/>
            <person name="Henrissat B."/>
            <person name="Kuo A."/>
            <person name="Liang C."/>
            <person name="Lipzen A."/>
            <person name="Lutzoni F."/>
            <person name="Magnuson J."/>
            <person name="Mondo S."/>
            <person name="Nolan M."/>
            <person name="Ohm R."/>
            <person name="Pangilinan J."/>
            <person name="Park H.-J."/>
            <person name="Ramirez L."/>
            <person name="Alfaro M."/>
            <person name="Sun H."/>
            <person name="Tritt A."/>
            <person name="Yoshinaga Y."/>
            <person name="Zwiers L.-H."/>
            <person name="Turgeon B."/>
            <person name="Goodwin S."/>
            <person name="Spatafora J."/>
            <person name="Crous P."/>
            <person name="Grigoriev I."/>
        </authorList>
    </citation>
    <scope>NUCLEOTIDE SEQUENCE</scope>
    <source>
        <strain evidence="4">CBS 121739</strain>
    </source>
</reference>
<dbReference type="Proteomes" id="UP000799437">
    <property type="component" value="Unassembled WGS sequence"/>
</dbReference>
<dbReference type="FunFam" id="2.20.70.10:FF:000049">
    <property type="entry name" value="Transcription elongation regulator 1-like"/>
    <property type="match status" value="1"/>
</dbReference>
<dbReference type="SMART" id="SM00456">
    <property type="entry name" value="WW"/>
    <property type="match status" value="2"/>
</dbReference>
<dbReference type="Gene3D" id="2.20.70.10">
    <property type="match status" value="2"/>
</dbReference>
<evidence type="ECO:0000313" key="5">
    <source>
        <dbReference type="Proteomes" id="UP000799437"/>
    </source>
</evidence>
<name>A0A6A6W1G3_9PEZI</name>
<gene>
    <name evidence="4" type="ORF">EJ05DRAFT_513241</name>
</gene>
<dbReference type="InterPro" id="IPR036020">
    <property type="entry name" value="WW_dom_sf"/>
</dbReference>
<dbReference type="Pfam" id="PF00397">
    <property type="entry name" value="WW"/>
    <property type="match status" value="1"/>
</dbReference>
<dbReference type="SUPFAM" id="SSF51045">
    <property type="entry name" value="WW domain"/>
    <property type="match status" value="1"/>
</dbReference>
<dbReference type="InterPro" id="IPR045148">
    <property type="entry name" value="TCRG1-like"/>
</dbReference>
<dbReference type="AlphaFoldDB" id="A0A6A6W1G3"/>
<organism evidence="4 5">
    <name type="scientific">Pseudovirgaria hyperparasitica</name>
    <dbReference type="NCBI Taxonomy" id="470096"/>
    <lineage>
        <taxon>Eukaryota</taxon>
        <taxon>Fungi</taxon>
        <taxon>Dikarya</taxon>
        <taxon>Ascomycota</taxon>
        <taxon>Pezizomycotina</taxon>
        <taxon>Dothideomycetes</taxon>
        <taxon>Dothideomycetes incertae sedis</taxon>
        <taxon>Acrospermales</taxon>
        <taxon>Acrospermaceae</taxon>
        <taxon>Pseudovirgaria</taxon>
    </lineage>
</organism>
<evidence type="ECO:0000313" key="4">
    <source>
        <dbReference type="EMBL" id="KAF2755770.1"/>
    </source>
</evidence>
<feature type="compositionally biased region" description="Acidic residues" evidence="2">
    <location>
        <begin position="201"/>
        <end position="217"/>
    </location>
</feature>
<evidence type="ECO:0000256" key="2">
    <source>
        <dbReference type="SAM" id="MobiDB-lite"/>
    </source>
</evidence>
<keyword evidence="5" id="KW-1185">Reference proteome</keyword>